<dbReference type="PANTHER" id="PTHR43279:SF1">
    <property type="entry name" value="CATECHOL-2,3-DIOXYGENASE"/>
    <property type="match status" value="1"/>
</dbReference>
<keyword evidence="4" id="KW-0560">Oxidoreductase</keyword>
<reference evidence="5" key="1">
    <citation type="submission" date="2016-10" db="EMBL/GenBank/DDBJ databases">
        <authorList>
            <person name="Varghese N."/>
            <person name="Submissions S."/>
        </authorList>
    </citation>
    <scope>NUCLEOTIDE SEQUENCE [LARGE SCALE GENOMIC DNA]</scope>
    <source>
        <strain evidence="5">DSM 19083</strain>
    </source>
</reference>
<dbReference type="InterPro" id="IPR018146">
    <property type="entry name" value="Glyoxalase_1_CS"/>
</dbReference>
<feature type="domain" description="VOC" evidence="3">
    <location>
        <begin position="29"/>
        <end position="151"/>
    </location>
</feature>
<dbReference type="GO" id="GO:0046872">
    <property type="term" value="F:metal ion binding"/>
    <property type="evidence" value="ECO:0007669"/>
    <property type="project" value="UniProtKB-KW"/>
</dbReference>
<dbReference type="GO" id="GO:0051213">
    <property type="term" value="F:dioxygenase activity"/>
    <property type="evidence" value="ECO:0007669"/>
    <property type="project" value="UniProtKB-KW"/>
</dbReference>
<feature type="domain" description="VOC" evidence="3">
    <location>
        <begin position="193"/>
        <end position="306"/>
    </location>
</feature>
<dbReference type="Pfam" id="PF00903">
    <property type="entry name" value="Glyoxalase"/>
    <property type="match status" value="2"/>
</dbReference>
<dbReference type="EMBL" id="FONZ01000001">
    <property type="protein sequence ID" value="SFE66372.1"/>
    <property type="molecule type" value="Genomic_DNA"/>
</dbReference>
<name>A0A1I2CDU7_9MICO</name>
<dbReference type="InterPro" id="IPR004360">
    <property type="entry name" value="Glyas_Fos-R_dOase_dom"/>
</dbReference>
<dbReference type="PROSITE" id="PS00934">
    <property type="entry name" value="GLYOXALASE_I_1"/>
    <property type="match status" value="1"/>
</dbReference>
<evidence type="ECO:0000313" key="4">
    <source>
        <dbReference type="EMBL" id="SFE66372.1"/>
    </source>
</evidence>
<dbReference type="GO" id="GO:0004462">
    <property type="term" value="F:lactoylglutathione lyase activity"/>
    <property type="evidence" value="ECO:0007669"/>
    <property type="project" value="InterPro"/>
</dbReference>
<dbReference type="PANTHER" id="PTHR43279">
    <property type="entry name" value="CATECHOL-2,3-DIOXYGENASE"/>
    <property type="match status" value="1"/>
</dbReference>
<dbReference type="Gene3D" id="3.10.180.10">
    <property type="entry name" value="2,3-Dihydroxybiphenyl 1,2-Dioxygenase, domain 1"/>
    <property type="match status" value="2"/>
</dbReference>
<protein>
    <submittedName>
        <fullName evidence="4">Catechol 2,3-dioxygenase</fullName>
    </submittedName>
</protein>
<keyword evidence="5" id="KW-1185">Reference proteome</keyword>
<dbReference type="RefSeq" id="WP_229828365.1">
    <property type="nucleotide sequence ID" value="NZ_BNAN01000001.1"/>
</dbReference>
<feature type="region of interest" description="Disordered" evidence="2">
    <location>
        <begin position="1"/>
        <end position="20"/>
    </location>
</feature>
<evidence type="ECO:0000313" key="5">
    <source>
        <dbReference type="Proteomes" id="UP000198520"/>
    </source>
</evidence>
<organism evidence="4 5">
    <name type="scientific">Flavimobilis marinus</name>
    <dbReference type="NCBI Taxonomy" id="285351"/>
    <lineage>
        <taxon>Bacteria</taxon>
        <taxon>Bacillati</taxon>
        <taxon>Actinomycetota</taxon>
        <taxon>Actinomycetes</taxon>
        <taxon>Micrococcales</taxon>
        <taxon>Jonesiaceae</taxon>
        <taxon>Flavimobilis</taxon>
    </lineage>
</organism>
<dbReference type="STRING" id="285351.SAMN04488035_0082"/>
<gene>
    <name evidence="4" type="ORF">SAMN04488035_0082</name>
</gene>
<dbReference type="InterPro" id="IPR037523">
    <property type="entry name" value="VOC_core"/>
</dbReference>
<evidence type="ECO:0000259" key="3">
    <source>
        <dbReference type="PROSITE" id="PS51819"/>
    </source>
</evidence>
<sequence>MSRDMIAAGDARTGQAPSAATEAIAPQTTMDAVTLYVRDIDAMVRFYTQVIALDVLSRDAQDGRPALVVLGRGATPLVALREARDLPPRQPRSAGLFHTALLFEDRAALARVVARVAAYAPELYTGSADHLVSEAFYLDDPEGNGIELYVDRPRDQWTWRDGRVQMDSLALDPNAFLTAHLDDPEQASAAPATVGHVHLQVGDIAQARSFYAGTLGFDVTADLGSALFVSAGGYHHHLAMNTWRSMGAGPRPVQLGLGEVSIVVPARDDVVALTDRLAHRGVPTADDGATLTFADPWRNEIRVAVA</sequence>
<accession>A0A1I2CDU7</accession>
<proteinExistence type="predicted"/>
<evidence type="ECO:0000256" key="1">
    <source>
        <dbReference type="ARBA" id="ARBA00022723"/>
    </source>
</evidence>
<dbReference type="AlphaFoldDB" id="A0A1I2CDU7"/>
<dbReference type="InterPro" id="IPR029068">
    <property type="entry name" value="Glyas_Bleomycin-R_OHBP_Dase"/>
</dbReference>
<keyword evidence="4" id="KW-0223">Dioxygenase</keyword>
<dbReference type="Proteomes" id="UP000198520">
    <property type="component" value="Unassembled WGS sequence"/>
</dbReference>
<keyword evidence="1" id="KW-0479">Metal-binding</keyword>
<dbReference type="PROSITE" id="PS51819">
    <property type="entry name" value="VOC"/>
    <property type="match status" value="2"/>
</dbReference>
<dbReference type="SUPFAM" id="SSF54593">
    <property type="entry name" value="Glyoxalase/Bleomycin resistance protein/Dihydroxybiphenyl dioxygenase"/>
    <property type="match status" value="2"/>
</dbReference>
<evidence type="ECO:0000256" key="2">
    <source>
        <dbReference type="SAM" id="MobiDB-lite"/>
    </source>
</evidence>